<reference evidence="2" key="1">
    <citation type="journal article" date="2015" name="Proc. Natl. Acad. Sci. U.S.A.">
        <title>Genome sequencing of adzuki bean (Vigna angularis) provides insight into high starch and low fat accumulation and domestication.</title>
        <authorList>
            <person name="Yang K."/>
            <person name="Tian Z."/>
            <person name="Chen C."/>
            <person name="Luo L."/>
            <person name="Zhao B."/>
            <person name="Wang Z."/>
            <person name="Yu L."/>
            <person name="Li Y."/>
            <person name="Sun Y."/>
            <person name="Li W."/>
            <person name="Chen Y."/>
            <person name="Li Y."/>
            <person name="Zhang Y."/>
            <person name="Ai D."/>
            <person name="Zhao J."/>
            <person name="Shang C."/>
            <person name="Ma Y."/>
            <person name="Wu B."/>
            <person name="Wang M."/>
            <person name="Gao L."/>
            <person name="Sun D."/>
            <person name="Zhang P."/>
            <person name="Guo F."/>
            <person name="Wang W."/>
            <person name="Li Y."/>
            <person name="Wang J."/>
            <person name="Varshney R.K."/>
            <person name="Wang J."/>
            <person name="Ling H.Q."/>
            <person name="Wan P."/>
        </authorList>
    </citation>
    <scope>NUCLEOTIDE SEQUENCE</scope>
    <source>
        <strain evidence="2">cv. Jingnong 6</strain>
    </source>
</reference>
<dbReference type="PANTHER" id="PTHR10775">
    <property type="entry name" value="OS08G0208400 PROTEIN"/>
    <property type="match status" value="1"/>
</dbReference>
<dbReference type="OMA" id="AKNILCP"/>
<gene>
    <name evidence="1" type="ORF">LR48_Vigan04g157900</name>
</gene>
<protein>
    <submittedName>
        <fullName evidence="1">Uncharacterized protein</fullName>
    </submittedName>
</protein>
<sequence>MCVRLFSCKSNWNIPNQCIDFIAKMIRDATPIKSGLPKTYYDAKKCVSKWGLQSQRIDCCVDGRMLFYDNEYGKNDITLLKCKFCGKPRYQPRKTGTTTTKQVLVKLMFYFPLILRLQRMYA</sequence>
<dbReference type="EMBL" id="CM003374">
    <property type="protein sequence ID" value="KOM41381.1"/>
    <property type="molecule type" value="Genomic_DNA"/>
</dbReference>
<name>A0A0L9UF85_PHAAN</name>
<accession>A0A0L9UF85</accession>
<dbReference type="Gramene" id="KOM41381">
    <property type="protein sequence ID" value="KOM41381"/>
    <property type="gene ID" value="LR48_Vigan04g157900"/>
</dbReference>
<organism evidence="1 2">
    <name type="scientific">Phaseolus angularis</name>
    <name type="common">Azuki bean</name>
    <name type="synonym">Vigna angularis</name>
    <dbReference type="NCBI Taxonomy" id="3914"/>
    <lineage>
        <taxon>Eukaryota</taxon>
        <taxon>Viridiplantae</taxon>
        <taxon>Streptophyta</taxon>
        <taxon>Embryophyta</taxon>
        <taxon>Tracheophyta</taxon>
        <taxon>Spermatophyta</taxon>
        <taxon>Magnoliopsida</taxon>
        <taxon>eudicotyledons</taxon>
        <taxon>Gunneridae</taxon>
        <taxon>Pentapetalae</taxon>
        <taxon>rosids</taxon>
        <taxon>fabids</taxon>
        <taxon>Fabales</taxon>
        <taxon>Fabaceae</taxon>
        <taxon>Papilionoideae</taxon>
        <taxon>50 kb inversion clade</taxon>
        <taxon>NPAAA clade</taxon>
        <taxon>indigoferoid/millettioid clade</taxon>
        <taxon>Phaseoleae</taxon>
        <taxon>Vigna</taxon>
    </lineage>
</organism>
<dbReference type="Proteomes" id="UP000053144">
    <property type="component" value="Chromosome 4"/>
</dbReference>
<evidence type="ECO:0000313" key="2">
    <source>
        <dbReference type="Proteomes" id="UP000053144"/>
    </source>
</evidence>
<dbReference type="AlphaFoldDB" id="A0A0L9UF85"/>
<proteinExistence type="predicted"/>
<dbReference type="STRING" id="3914.A0A0L9UF85"/>
<evidence type="ECO:0000313" key="1">
    <source>
        <dbReference type="EMBL" id="KOM41381.1"/>
    </source>
</evidence>
<dbReference type="PANTHER" id="PTHR10775:SF193">
    <property type="entry name" value="DUF4216 DOMAIN-CONTAINING PROTEIN"/>
    <property type="match status" value="1"/>
</dbReference>